<keyword evidence="2" id="KW-0732">Signal</keyword>
<sequence length="157" mass="16885">MQSLQPIALIFFCLHVTFTAASDDLLKGKVCIYEAGSCPTGSSYEQVCVTYTSGRCMKVKTIPSGFRTAHDDVLKAVMPDTPATKFIDAGKQVCISSYNVEDCNAERYASACYDKNDCRDLGLAGGFMFVEEEASGSALVPALLVVVVTVLANFAIR</sequence>
<gene>
    <name evidence="3" type="ORF">Cvel_36561</name>
</gene>
<accession>A0A0G4I7Q3</accession>
<feature type="transmembrane region" description="Helical" evidence="1">
    <location>
        <begin position="138"/>
        <end position="156"/>
    </location>
</feature>
<proteinExistence type="predicted"/>
<keyword evidence="1" id="KW-1133">Transmembrane helix</keyword>
<dbReference type="VEuPathDB" id="CryptoDB:Cvel_36561"/>
<feature type="signal peptide" evidence="2">
    <location>
        <begin position="1"/>
        <end position="21"/>
    </location>
</feature>
<evidence type="ECO:0000256" key="1">
    <source>
        <dbReference type="SAM" id="Phobius"/>
    </source>
</evidence>
<protein>
    <submittedName>
        <fullName evidence="3">Uncharacterized protein</fullName>
    </submittedName>
</protein>
<dbReference type="EMBL" id="CDMZ01005503">
    <property type="protein sequence ID" value="CEM53097.1"/>
    <property type="molecule type" value="Genomic_DNA"/>
</dbReference>
<dbReference type="AlphaFoldDB" id="A0A0G4I7Q3"/>
<feature type="chain" id="PRO_5005192234" evidence="2">
    <location>
        <begin position="22"/>
        <end position="157"/>
    </location>
</feature>
<evidence type="ECO:0000256" key="2">
    <source>
        <dbReference type="SAM" id="SignalP"/>
    </source>
</evidence>
<keyword evidence="1" id="KW-0472">Membrane</keyword>
<organism evidence="3">
    <name type="scientific">Chromera velia CCMP2878</name>
    <dbReference type="NCBI Taxonomy" id="1169474"/>
    <lineage>
        <taxon>Eukaryota</taxon>
        <taxon>Sar</taxon>
        <taxon>Alveolata</taxon>
        <taxon>Colpodellida</taxon>
        <taxon>Chromeraceae</taxon>
        <taxon>Chromera</taxon>
    </lineage>
</organism>
<keyword evidence="1" id="KW-0812">Transmembrane</keyword>
<evidence type="ECO:0000313" key="3">
    <source>
        <dbReference type="EMBL" id="CEM53097.1"/>
    </source>
</evidence>
<reference evidence="3" key="1">
    <citation type="submission" date="2014-11" db="EMBL/GenBank/DDBJ databases">
        <authorList>
            <person name="Otto D Thomas"/>
            <person name="Naeem Raeece"/>
        </authorList>
    </citation>
    <scope>NUCLEOTIDE SEQUENCE</scope>
</reference>
<name>A0A0G4I7Q3_9ALVE</name>